<dbReference type="PIRSF" id="PIRSF001434">
    <property type="entry name" value="CGS"/>
    <property type="match status" value="1"/>
</dbReference>
<dbReference type="InterPro" id="IPR015422">
    <property type="entry name" value="PyrdxlP-dep_Trfase_small"/>
</dbReference>
<dbReference type="HOGENOM" id="CLU_018986_2_3_1"/>
<feature type="modified residue" description="N6-(pyridoxal phosphate)lysine" evidence="8">
    <location>
        <position position="242"/>
    </location>
</feature>
<dbReference type="FunFam" id="3.40.640.10:FF:000009">
    <property type="entry name" value="Cystathionine gamma-synthase homolog"/>
    <property type="match status" value="1"/>
</dbReference>
<dbReference type="InterPro" id="IPR000277">
    <property type="entry name" value="Cys/Met-Metab_PyrdxlP-dep_enz"/>
</dbReference>
<dbReference type="Pfam" id="PF01053">
    <property type="entry name" value="Cys_Met_Meta_PP"/>
    <property type="match status" value="2"/>
</dbReference>
<dbReference type="OrthoDB" id="3512640at2759"/>
<dbReference type="PANTHER" id="PTHR11808">
    <property type="entry name" value="TRANS-SULFURATION ENZYME FAMILY MEMBER"/>
    <property type="match status" value="1"/>
</dbReference>
<dbReference type="SUPFAM" id="SSF53383">
    <property type="entry name" value="PLP-dependent transferases"/>
    <property type="match status" value="1"/>
</dbReference>
<dbReference type="GO" id="GO:0005737">
    <property type="term" value="C:cytoplasm"/>
    <property type="evidence" value="ECO:0007669"/>
    <property type="project" value="TreeGrafter"/>
</dbReference>
<accession>A0A066VCR5</accession>
<comment type="pathway">
    <text evidence="2">Amino-acid biosynthesis; L-cysteine biosynthesis; L-cysteine from L-homocysteine and L-serine: step 2/2.</text>
</comment>
<evidence type="ECO:0000256" key="1">
    <source>
        <dbReference type="ARBA" id="ARBA00001933"/>
    </source>
</evidence>
<proteinExistence type="inferred from homology"/>
<evidence type="ECO:0000256" key="2">
    <source>
        <dbReference type="ARBA" id="ARBA00005038"/>
    </source>
</evidence>
<dbReference type="EMBL" id="JMSN01000103">
    <property type="protein sequence ID" value="KDN39542.1"/>
    <property type="molecule type" value="Genomic_DNA"/>
</dbReference>
<evidence type="ECO:0000313" key="10">
    <source>
        <dbReference type="EMBL" id="KDN39542.1"/>
    </source>
</evidence>
<keyword evidence="6" id="KW-0028">Amino-acid biosynthesis</keyword>
<keyword evidence="6" id="KW-0198">Cysteine biosynthesis</keyword>
<gene>
    <name evidence="10" type="ORF">K437DRAFT_259035</name>
</gene>
<dbReference type="FunCoup" id="A0A066VCR5">
    <property type="interactions" value="386"/>
</dbReference>
<dbReference type="InterPro" id="IPR015424">
    <property type="entry name" value="PyrdxlP-dep_Trfase"/>
</dbReference>
<comment type="caution">
    <text evidence="10">The sequence shown here is derived from an EMBL/GenBank/DDBJ whole genome shotgun (WGS) entry which is preliminary data.</text>
</comment>
<sequence>MAPVASDSLQAEAAPAEAASALNGKKHATANGHAPVHTKLGFATRALHVGSEPSSETGAVIPAISLSTTFKQDGVGNHKGFEYSRSGNPNRDAFERAIASLEGGAHGLAFSSGSAVTSTILSSLPPHAHVVSVNDVYGGTHRYFTRVANVAQHIETTFVDMDSDDALEQRLQDAVRPQSTKLVWIETPTNPTLRLVDIARVSALVKRLAPDARVVVDNTFLSPWYQQPLALGADIVVHSVTKYLNGHSDVVMGVAVTSDEAVAERLRFLQNAIGAVPSAFDCWLALRGVKTLAVRMKQHGHNALQVARWLEKSTLIESVIYPGLPSHASHAIARKQIHPQAVALSADGPVAAAGLGLPYGGMLSFRFASSPDSDVASSAFLASLRIFTLAESLGGVESLVELPSKMTHGGLTNEQRRALGIGHNFIRISVGLEEPADLIADLEQALLKAAKASAAVAAGGDW</sequence>
<evidence type="ECO:0000256" key="4">
    <source>
        <dbReference type="ARBA" id="ARBA00012085"/>
    </source>
</evidence>
<evidence type="ECO:0000256" key="7">
    <source>
        <dbReference type="ARBA" id="ARBA00029853"/>
    </source>
</evidence>
<evidence type="ECO:0000256" key="9">
    <source>
        <dbReference type="RuleBase" id="RU362118"/>
    </source>
</evidence>
<name>A0A066VCR5_TILAU</name>
<dbReference type="InterPro" id="IPR015421">
    <property type="entry name" value="PyrdxlP-dep_Trfase_major"/>
</dbReference>
<evidence type="ECO:0000313" key="11">
    <source>
        <dbReference type="Proteomes" id="UP000027361"/>
    </source>
</evidence>
<dbReference type="Proteomes" id="UP000027361">
    <property type="component" value="Unassembled WGS sequence"/>
</dbReference>
<evidence type="ECO:0000256" key="5">
    <source>
        <dbReference type="ARBA" id="ARBA00022898"/>
    </source>
</evidence>
<dbReference type="GeneID" id="25265148"/>
<dbReference type="PANTHER" id="PTHR11808:SF15">
    <property type="entry name" value="CYSTATHIONINE GAMMA-LYASE"/>
    <property type="match status" value="1"/>
</dbReference>
<comment type="cofactor">
    <cofactor evidence="1 9">
        <name>pyridoxal 5'-phosphate</name>
        <dbReference type="ChEBI" id="CHEBI:597326"/>
    </cofactor>
</comment>
<dbReference type="RefSeq" id="XP_013241081.1">
    <property type="nucleotide sequence ID" value="XM_013385627.1"/>
</dbReference>
<dbReference type="EC" id="4.4.1.1" evidence="4"/>
<organism evidence="10 11">
    <name type="scientific">Tilletiaria anomala (strain ATCC 24038 / CBS 436.72 / UBC 951)</name>
    <dbReference type="NCBI Taxonomy" id="1037660"/>
    <lineage>
        <taxon>Eukaryota</taxon>
        <taxon>Fungi</taxon>
        <taxon>Dikarya</taxon>
        <taxon>Basidiomycota</taxon>
        <taxon>Ustilaginomycotina</taxon>
        <taxon>Exobasidiomycetes</taxon>
        <taxon>Georgefischeriales</taxon>
        <taxon>Tilletiariaceae</taxon>
        <taxon>Tilletiaria</taxon>
    </lineage>
</organism>
<dbReference type="GO" id="GO:0019346">
    <property type="term" value="P:transsulfuration"/>
    <property type="evidence" value="ECO:0007669"/>
    <property type="project" value="InterPro"/>
</dbReference>
<dbReference type="AlphaFoldDB" id="A0A066VCR5"/>
<dbReference type="Gene3D" id="3.90.1150.10">
    <property type="entry name" value="Aspartate Aminotransferase, domain 1"/>
    <property type="match status" value="1"/>
</dbReference>
<dbReference type="GO" id="GO:0004123">
    <property type="term" value="F:cystathionine gamma-lyase activity"/>
    <property type="evidence" value="ECO:0007669"/>
    <property type="project" value="TreeGrafter"/>
</dbReference>
<evidence type="ECO:0000256" key="6">
    <source>
        <dbReference type="ARBA" id="ARBA00023192"/>
    </source>
</evidence>
<dbReference type="GO" id="GO:0030170">
    <property type="term" value="F:pyridoxal phosphate binding"/>
    <property type="evidence" value="ECO:0007669"/>
    <property type="project" value="InterPro"/>
</dbReference>
<keyword evidence="5 8" id="KW-0663">Pyridoxal phosphate</keyword>
<protein>
    <recommendedName>
        <fullName evidence="4">cystathionine gamma-lyase</fullName>
        <ecNumber evidence="4">4.4.1.1</ecNumber>
    </recommendedName>
    <alternativeName>
        <fullName evidence="7">Gamma-cystathionase</fullName>
    </alternativeName>
</protein>
<evidence type="ECO:0000256" key="8">
    <source>
        <dbReference type="PIRSR" id="PIRSR001434-2"/>
    </source>
</evidence>
<dbReference type="GO" id="GO:0019343">
    <property type="term" value="P:cysteine biosynthetic process via cystathionine"/>
    <property type="evidence" value="ECO:0007669"/>
    <property type="project" value="TreeGrafter"/>
</dbReference>
<reference evidence="10 11" key="1">
    <citation type="submission" date="2014-05" db="EMBL/GenBank/DDBJ databases">
        <title>Draft genome sequence of a rare smut relative, Tilletiaria anomala UBC 951.</title>
        <authorList>
            <consortium name="DOE Joint Genome Institute"/>
            <person name="Toome M."/>
            <person name="Kuo A."/>
            <person name="Henrissat B."/>
            <person name="Lipzen A."/>
            <person name="Tritt A."/>
            <person name="Yoshinaga Y."/>
            <person name="Zane M."/>
            <person name="Barry K."/>
            <person name="Grigoriev I.V."/>
            <person name="Spatafora J.W."/>
            <person name="Aimea M.C."/>
        </authorList>
    </citation>
    <scope>NUCLEOTIDE SEQUENCE [LARGE SCALE GENOMIC DNA]</scope>
    <source>
        <strain evidence="10 11">UBC 951</strain>
    </source>
</reference>
<dbReference type="Gene3D" id="3.40.640.10">
    <property type="entry name" value="Type I PLP-dependent aspartate aminotransferase-like (Major domain)"/>
    <property type="match status" value="1"/>
</dbReference>
<keyword evidence="11" id="KW-1185">Reference proteome</keyword>
<evidence type="ECO:0000256" key="3">
    <source>
        <dbReference type="ARBA" id="ARBA00009077"/>
    </source>
</evidence>
<dbReference type="CDD" id="cd00614">
    <property type="entry name" value="CGS_like"/>
    <property type="match status" value="1"/>
</dbReference>
<comment type="similarity">
    <text evidence="3 9">Belongs to the trans-sulfuration enzymes family.</text>
</comment>
<dbReference type="InParanoid" id="A0A066VCR5"/>
<dbReference type="OMA" id="YKQDGVG"/>
<dbReference type="STRING" id="1037660.A0A066VCR5"/>